<dbReference type="AlphaFoldDB" id="A0A1I2J6G5"/>
<reference evidence="2" key="1">
    <citation type="submission" date="2016-10" db="EMBL/GenBank/DDBJ databases">
        <authorList>
            <person name="Varghese N."/>
            <person name="Submissions S."/>
        </authorList>
    </citation>
    <scope>NUCLEOTIDE SEQUENCE [LARGE SCALE GENOMIC DNA]</scope>
    <source>
        <strain evidence="2">ATCC 25963</strain>
    </source>
</reference>
<evidence type="ECO:0000313" key="1">
    <source>
        <dbReference type="EMBL" id="SFF49610.1"/>
    </source>
</evidence>
<proteinExistence type="predicted"/>
<organism evidence="1 2">
    <name type="scientific">Nannocystis exedens</name>
    <dbReference type="NCBI Taxonomy" id="54"/>
    <lineage>
        <taxon>Bacteria</taxon>
        <taxon>Pseudomonadati</taxon>
        <taxon>Myxococcota</taxon>
        <taxon>Polyangia</taxon>
        <taxon>Nannocystales</taxon>
        <taxon>Nannocystaceae</taxon>
        <taxon>Nannocystis</taxon>
    </lineage>
</organism>
<accession>A0A1I2J6G5</accession>
<gene>
    <name evidence="1" type="ORF">SAMN02745121_09186</name>
</gene>
<protein>
    <submittedName>
        <fullName evidence="1">Uncharacterized protein</fullName>
    </submittedName>
</protein>
<name>A0A1I2J6G5_9BACT</name>
<keyword evidence="2" id="KW-1185">Reference proteome</keyword>
<dbReference type="Proteomes" id="UP000199400">
    <property type="component" value="Unassembled WGS sequence"/>
</dbReference>
<evidence type="ECO:0000313" key="2">
    <source>
        <dbReference type="Proteomes" id="UP000199400"/>
    </source>
</evidence>
<dbReference type="EMBL" id="FOMX01000134">
    <property type="protein sequence ID" value="SFF49610.1"/>
    <property type="molecule type" value="Genomic_DNA"/>
</dbReference>
<sequence>MVRAPLRAQDQALVTPFDPRLENDIEAYIAASNDEPRLFAWTESAEEILASIGRYCLRTLDATA</sequence>